<dbReference type="PANTHER" id="PTHR42928:SF5">
    <property type="entry name" value="BLR1237 PROTEIN"/>
    <property type="match status" value="1"/>
</dbReference>
<evidence type="ECO:0000313" key="4">
    <source>
        <dbReference type="Proteomes" id="UP000461670"/>
    </source>
</evidence>
<dbReference type="InterPro" id="IPR006311">
    <property type="entry name" value="TAT_signal"/>
</dbReference>
<dbReference type="InterPro" id="IPR042100">
    <property type="entry name" value="Bug_dom1"/>
</dbReference>
<dbReference type="PROSITE" id="PS51318">
    <property type="entry name" value="TAT"/>
    <property type="match status" value="1"/>
</dbReference>
<feature type="signal peptide" evidence="2">
    <location>
        <begin position="1"/>
        <end position="28"/>
    </location>
</feature>
<dbReference type="Proteomes" id="UP000461670">
    <property type="component" value="Unassembled WGS sequence"/>
</dbReference>
<reference evidence="4" key="1">
    <citation type="journal article" date="2020" name="MBio">
        <title>Horizontal gene transfer to a defensive symbiont with a reduced genome amongst a multipartite beetle microbiome.</title>
        <authorList>
            <person name="Waterworth S.C."/>
            <person name="Florez L.V."/>
            <person name="Rees E.R."/>
            <person name="Hertweck C."/>
            <person name="Kaltenpoth M."/>
            <person name="Kwan J.C."/>
        </authorList>
    </citation>
    <scope>NUCLEOTIDE SEQUENCE [LARGE SCALE GENOMIC DNA]</scope>
</reference>
<comment type="similarity">
    <text evidence="1">Belongs to the UPF0065 (bug) family.</text>
</comment>
<dbReference type="PANTHER" id="PTHR42928">
    <property type="entry name" value="TRICARBOXYLATE-BINDING PROTEIN"/>
    <property type="match status" value="1"/>
</dbReference>
<dbReference type="EMBL" id="WNDQ01000033">
    <property type="protein sequence ID" value="KAF1020580.1"/>
    <property type="molecule type" value="Genomic_DNA"/>
</dbReference>
<keyword evidence="2" id="KW-0732">Signal</keyword>
<evidence type="ECO:0000256" key="1">
    <source>
        <dbReference type="ARBA" id="ARBA00006987"/>
    </source>
</evidence>
<dbReference type="InterPro" id="IPR005064">
    <property type="entry name" value="BUG"/>
</dbReference>
<dbReference type="PIRSF" id="PIRSF017082">
    <property type="entry name" value="YflP"/>
    <property type="match status" value="1"/>
</dbReference>
<dbReference type="Pfam" id="PF03401">
    <property type="entry name" value="TctC"/>
    <property type="match status" value="1"/>
</dbReference>
<gene>
    <name evidence="3" type="ORF">GAK30_02403</name>
</gene>
<dbReference type="AlphaFoldDB" id="A0A7V8FN48"/>
<sequence length="328" mass="34225">MSKFSRRQLLARAAALAAATAASDAVLAQAGYPSRPIHYVCPYPPGGTNDLVSRVVSKRLQALLGQPLVVDNKGGAGGTLGTDHVARAPADGYTLLNASSGNLTSAPQIIGAPYSPFQDFVPVGFLGHVRFVFAAHPSLGVNTLDELIALARRQPGRINYGTAGNGTGGHIAGEYLKLRTGIDLVHVPYRGSALALQDAVGGHVQLVLDPLAASYVRSGALKGLAYSGATSAPDLPGVPQIDQTSVPHWEATNFFLAAVRASTPGDVVEKLHQAFLALARDPEVTGELQALGVEIKPLSRDEISRLLRTETTVNDRVIKAAGIPLAQA</sequence>
<evidence type="ECO:0000313" key="3">
    <source>
        <dbReference type="EMBL" id="KAF1020580.1"/>
    </source>
</evidence>
<accession>A0A7V8FN48</accession>
<dbReference type="CDD" id="cd07012">
    <property type="entry name" value="PBP2_Bug_TTT"/>
    <property type="match status" value="1"/>
</dbReference>
<evidence type="ECO:0008006" key="5">
    <source>
        <dbReference type="Google" id="ProtNLM"/>
    </source>
</evidence>
<dbReference type="Gene3D" id="3.40.190.150">
    <property type="entry name" value="Bordetella uptake gene, domain 1"/>
    <property type="match status" value="1"/>
</dbReference>
<evidence type="ECO:0000256" key="2">
    <source>
        <dbReference type="SAM" id="SignalP"/>
    </source>
</evidence>
<comment type="caution">
    <text evidence="3">The sequence shown here is derived from an EMBL/GenBank/DDBJ whole genome shotgun (WGS) entry which is preliminary data.</text>
</comment>
<protein>
    <recommendedName>
        <fullName evidence="5">Tripartite-type tricarboxylate transporter, receptor component TctC</fullName>
    </recommendedName>
</protein>
<name>A0A7V8FN48_9BURK</name>
<dbReference type="Gene3D" id="3.40.190.10">
    <property type="entry name" value="Periplasmic binding protein-like II"/>
    <property type="match status" value="1"/>
</dbReference>
<proteinExistence type="inferred from homology"/>
<organism evidence="3 4">
    <name type="scientific">Paracidovorax wautersii</name>
    <dbReference type="NCBI Taxonomy" id="1177982"/>
    <lineage>
        <taxon>Bacteria</taxon>
        <taxon>Pseudomonadati</taxon>
        <taxon>Pseudomonadota</taxon>
        <taxon>Betaproteobacteria</taxon>
        <taxon>Burkholderiales</taxon>
        <taxon>Comamonadaceae</taxon>
        <taxon>Paracidovorax</taxon>
    </lineage>
</organism>
<feature type="chain" id="PRO_5030506308" description="Tripartite-type tricarboxylate transporter, receptor component TctC" evidence="2">
    <location>
        <begin position="29"/>
        <end position="328"/>
    </location>
</feature>